<feature type="domain" description="DUF4143" evidence="2">
    <location>
        <begin position="203"/>
        <end position="347"/>
    </location>
</feature>
<accession>A0A3E5BNV6</accession>
<dbReference type="AlphaFoldDB" id="A0A3E5BNV6"/>
<protein>
    <submittedName>
        <fullName evidence="3">ATP-binding protein</fullName>
    </submittedName>
</protein>
<dbReference type="SUPFAM" id="SSF52540">
    <property type="entry name" value="P-loop containing nucleoside triphosphate hydrolases"/>
    <property type="match status" value="1"/>
</dbReference>
<keyword evidence="3" id="KW-0547">Nucleotide-binding</keyword>
<dbReference type="Proteomes" id="UP000260983">
    <property type="component" value="Unassembled WGS sequence"/>
</dbReference>
<proteinExistence type="predicted"/>
<dbReference type="EMBL" id="QSUL01000002">
    <property type="protein sequence ID" value="RGN39326.1"/>
    <property type="molecule type" value="Genomic_DNA"/>
</dbReference>
<dbReference type="Pfam" id="PF13173">
    <property type="entry name" value="AAA_14"/>
    <property type="match status" value="1"/>
</dbReference>
<dbReference type="RefSeq" id="WP_009129564.1">
    <property type="nucleotide sequence ID" value="NZ_CABKRN010000002.1"/>
</dbReference>
<feature type="domain" description="AAA" evidence="1">
    <location>
        <begin position="38"/>
        <end position="160"/>
    </location>
</feature>
<gene>
    <name evidence="3" type="ORF">DXB65_03080</name>
</gene>
<evidence type="ECO:0000259" key="1">
    <source>
        <dbReference type="Pfam" id="PF13173"/>
    </source>
</evidence>
<dbReference type="InterPro" id="IPR025420">
    <property type="entry name" value="DUF4143"/>
</dbReference>
<keyword evidence="3" id="KW-0067">ATP-binding</keyword>
<dbReference type="Pfam" id="PF13635">
    <property type="entry name" value="DUF4143"/>
    <property type="match status" value="1"/>
</dbReference>
<name>A0A3E5BNV6_9BACE</name>
<dbReference type="InterPro" id="IPR027417">
    <property type="entry name" value="P-loop_NTPase"/>
</dbReference>
<comment type="caution">
    <text evidence="3">The sequence shown here is derived from an EMBL/GenBank/DDBJ whole genome shotgun (WGS) entry which is preliminary data.</text>
</comment>
<dbReference type="PANTHER" id="PTHR33295:SF18">
    <property type="entry name" value="AAA+ ATPASE DOMAIN-CONTAINING PROTEIN"/>
    <property type="match status" value="1"/>
</dbReference>
<sequence length="401" mass="46790">MVKYSDIKEVYNQQQEFFRHDESLSRELLAALPVDNANHALVISGIRRCGKSTLMRQHVGPTIDEAFYLNFDTPKLFRFDIKDFELLDLLIEETGKRNLYFDEIQVVEGWELYVRQKLDQRFNVCITGSNASLLSKELGTKLTGRHISKELYPFSYKEFLRFRSLTPCAESFMEYLRNGGFPEFVRTGNQDVLTALFDDILYRDIAVRYGIRDVVSLKALLLYLAANFGNLASANKLAGMVGIKTGKTALEYLSYFEEAYFISRMPKFSWSLKAQYVNPQKIYFIDTALSQAVTVSFTENTGHMLENVVYWELRRRYRQLYYFSENNSECDFVVCEKNVPIQLIQVCLELHRENESREVGGLREAMRFFKMDRGILITLNQTDKIRTEEGWIDVIPMHQFV</sequence>
<evidence type="ECO:0000313" key="4">
    <source>
        <dbReference type="Proteomes" id="UP000260983"/>
    </source>
</evidence>
<evidence type="ECO:0000259" key="2">
    <source>
        <dbReference type="Pfam" id="PF13635"/>
    </source>
</evidence>
<reference evidence="3 4" key="1">
    <citation type="submission" date="2018-08" db="EMBL/GenBank/DDBJ databases">
        <title>A genome reference for cultivated species of the human gut microbiota.</title>
        <authorList>
            <person name="Zou Y."/>
            <person name="Xue W."/>
            <person name="Luo G."/>
        </authorList>
    </citation>
    <scope>NUCLEOTIDE SEQUENCE [LARGE SCALE GENOMIC DNA]</scope>
    <source>
        <strain evidence="3 4">OM05-15BH</strain>
    </source>
</reference>
<dbReference type="InterPro" id="IPR041682">
    <property type="entry name" value="AAA_14"/>
</dbReference>
<dbReference type="PANTHER" id="PTHR33295">
    <property type="entry name" value="ATPASE"/>
    <property type="match status" value="1"/>
</dbReference>
<organism evidence="3 4">
    <name type="scientific">Bacteroides oleiciplenus</name>
    <dbReference type="NCBI Taxonomy" id="626931"/>
    <lineage>
        <taxon>Bacteria</taxon>
        <taxon>Pseudomonadati</taxon>
        <taxon>Bacteroidota</taxon>
        <taxon>Bacteroidia</taxon>
        <taxon>Bacteroidales</taxon>
        <taxon>Bacteroidaceae</taxon>
        <taxon>Bacteroides</taxon>
    </lineage>
</organism>
<dbReference type="GO" id="GO:0005524">
    <property type="term" value="F:ATP binding"/>
    <property type="evidence" value="ECO:0007669"/>
    <property type="project" value="UniProtKB-KW"/>
</dbReference>
<evidence type="ECO:0000313" key="3">
    <source>
        <dbReference type="EMBL" id="RGN39326.1"/>
    </source>
</evidence>